<keyword evidence="1" id="KW-0472">Membrane</keyword>
<name>M4V7Q6_9BACT</name>
<evidence type="ECO:0000313" key="3">
    <source>
        <dbReference type="Proteomes" id="UP000012040"/>
    </source>
</evidence>
<proteinExistence type="predicted"/>
<sequence>MKIKKPNLGKLKKYLRISAFVAVFGVVGVAYQNCSQPSTGFEDMSSMKLSALSSEDDLFNMLQEARELSALLRTFDLNADKASDILKQAPSVAQQLSAQADMIEKAIVVDKTPTNSNVVLKEVDTLVNLLSKARDVRVTYDSIRRDTLLSLRIDQVEANLDRAVQELAALGGAFNQFKNAITARVDGLVAQMKIWENRVDLIDQTIADLAAKSEAEDLALKAALNALKSYTENELAGVKDRSQQLQESIDQQAKDHSKLVEELRLAQEEMSRLGDISGRMCSYDSNGNIADARIKCTSSSQSNCCLTVEVINCSELFAGSPAALNQCGILLTVIKNHDQQLQAIKAVDERQNEALGSLTASVDRIIGDISVINNNVLTLANGVDKIKAVTDELANQVGSIKDTMKKNDEEVKARLADLDTRTLLLEFKANRSEVIHGLQARANATLAWATLRYAHVNDAFCVNRRNQALAMFDYKVARQNWEYCLEKRAIVTLAQSMASVANSYAGMLGSLNVDTDCTAQVNGKPASSLTNSELMNDAVLQEVNNKCTSGGQVVARALMLNIVRYLKQIGPDHRTYESMSSASKAVNIAFFGTDWVQVSEQQRKEFNEIDPTSNLLKDTPYGKVERLFVYNYYATAFRDANGKFITDPNKVNVNVSGSIFTEQQILAGNQVGKNLADFVQRVRSLEAESYCTDCGFKVGGRNNPDSNKSTLVITHGAGKSRFFFPNDPKSDMCPVDDNVVIRHNNGKHYIYHLKFDTYGNDILTPHLTQGLHTVIAENDSDLNAGNFNYCHYDKDVKIERAGLDMASIPSRWTIRATRPYAQAYGRPLCTKLTAVCAVRNGEWQAPASVASMTVADLNNPATQNVLTRYLSGFPVPVIGAMCSVQTPAIGAPAPVYQATRNIASVDTARGLRHAWSNPAGNNATVRAQGYIIPGSTQLLGSSYWPLQDGALPYTGERIMLSQSKPFAAESSSAVLTSTKYVREVDTMSSLTVQECSHCPANLKMLGGCSVAAPQ</sequence>
<dbReference type="PATRIC" id="fig|1184267.3.peg.1231"/>
<accession>M4V7Q6</accession>
<dbReference type="HOGENOM" id="CLU_297134_0_0_7"/>
<keyword evidence="3" id="KW-1185">Reference proteome</keyword>
<dbReference type="Proteomes" id="UP000012040">
    <property type="component" value="Chromosome"/>
</dbReference>
<evidence type="ECO:0000313" key="2">
    <source>
        <dbReference type="EMBL" id="AGH95432.1"/>
    </source>
</evidence>
<keyword evidence="1" id="KW-1133">Transmembrane helix</keyword>
<dbReference type="KEGG" id="bex:A11Q_1216"/>
<gene>
    <name evidence="2" type="ORF">A11Q_1216</name>
</gene>
<dbReference type="EMBL" id="CP003537">
    <property type="protein sequence ID" value="AGH95432.1"/>
    <property type="molecule type" value="Genomic_DNA"/>
</dbReference>
<organism evidence="2 3">
    <name type="scientific">Pseudobdellovibrio exovorus JSS</name>
    <dbReference type="NCBI Taxonomy" id="1184267"/>
    <lineage>
        <taxon>Bacteria</taxon>
        <taxon>Pseudomonadati</taxon>
        <taxon>Bdellovibrionota</taxon>
        <taxon>Bdellovibrionia</taxon>
        <taxon>Bdellovibrionales</taxon>
        <taxon>Pseudobdellovibrionaceae</taxon>
        <taxon>Pseudobdellovibrio</taxon>
    </lineage>
</organism>
<feature type="transmembrane region" description="Helical" evidence="1">
    <location>
        <begin position="14"/>
        <end position="31"/>
    </location>
</feature>
<dbReference type="AlphaFoldDB" id="M4V7Q6"/>
<evidence type="ECO:0000256" key="1">
    <source>
        <dbReference type="SAM" id="Phobius"/>
    </source>
</evidence>
<keyword evidence="1" id="KW-0812">Transmembrane</keyword>
<dbReference type="RefSeq" id="WP_015469922.1">
    <property type="nucleotide sequence ID" value="NC_020813.1"/>
</dbReference>
<protein>
    <submittedName>
        <fullName evidence="2">Uncharacterized protein</fullName>
    </submittedName>
</protein>
<reference evidence="2 3" key="1">
    <citation type="journal article" date="2013" name="ISME J.">
        <title>By their genes ye shall know them: genomic signatures of predatory bacteria.</title>
        <authorList>
            <person name="Pasternak Z."/>
            <person name="Pietrokovski S."/>
            <person name="Rotem O."/>
            <person name="Gophna U."/>
            <person name="Lurie-Weinberger M.N."/>
            <person name="Jurkevitch E."/>
        </authorList>
    </citation>
    <scope>NUCLEOTIDE SEQUENCE [LARGE SCALE GENOMIC DNA]</scope>
    <source>
        <strain evidence="2 3">JSS</strain>
    </source>
</reference>
<dbReference type="STRING" id="1184267.A11Q_1216"/>